<protein>
    <submittedName>
        <fullName evidence="1">Uncharacterized protein</fullName>
    </submittedName>
</protein>
<gene>
    <name evidence="1" type="ORF">MTBBW1_1470007</name>
</gene>
<evidence type="ECO:0000313" key="1">
    <source>
        <dbReference type="EMBL" id="SLM28694.1"/>
    </source>
</evidence>
<dbReference type="EMBL" id="FWEV01000054">
    <property type="protein sequence ID" value="SLM28694.1"/>
    <property type="molecule type" value="Genomic_DNA"/>
</dbReference>
<proteinExistence type="predicted"/>
<dbReference type="Proteomes" id="UP000191931">
    <property type="component" value="Unassembled WGS sequence"/>
</dbReference>
<accession>A0A1W1H8D4</accession>
<name>A0A1W1H8D4_9BACT</name>
<sequence length="41" mass="4864">MLFKIISIASFKNTTKFPIAVRKRAEIMIIKNIQTIYQFVF</sequence>
<reference evidence="1 2" key="1">
    <citation type="submission" date="2017-03" db="EMBL/GenBank/DDBJ databases">
        <authorList>
            <person name="Afonso C.L."/>
            <person name="Miller P.J."/>
            <person name="Scott M.A."/>
            <person name="Spackman E."/>
            <person name="Goraichik I."/>
            <person name="Dimitrov K.M."/>
            <person name="Suarez D.L."/>
            <person name="Swayne D.E."/>
        </authorList>
    </citation>
    <scope>NUCLEOTIDE SEQUENCE [LARGE SCALE GENOMIC DNA]</scope>
    <source>
        <strain evidence="1">PRJEB14757</strain>
    </source>
</reference>
<keyword evidence="2" id="KW-1185">Reference proteome</keyword>
<organism evidence="1 2">
    <name type="scientific">Desulfamplus magnetovallimortis</name>
    <dbReference type="NCBI Taxonomy" id="1246637"/>
    <lineage>
        <taxon>Bacteria</taxon>
        <taxon>Pseudomonadati</taxon>
        <taxon>Thermodesulfobacteriota</taxon>
        <taxon>Desulfobacteria</taxon>
        <taxon>Desulfobacterales</taxon>
        <taxon>Desulfobacteraceae</taxon>
        <taxon>Desulfamplus</taxon>
    </lineage>
</organism>
<evidence type="ECO:0000313" key="2">
    <source>
        <dbReference type="Proteomes" id="UP000191931"/>
    </source>
</evidence>
<dbReference type="AlphaFoldDB" id="A0A1W1H8D4"/>